<evidence type="ECO:0000259" key="3">
    <source>
        <dbReference type="Pfam" id="PF01467"/>
    </source>
</evidence>
<dbReference type="InterPro" id="IPR014729">
    <property type="entry name" value="Rossmann-like_a/b/a_fold"/>
</dbReference>
<dbReference type="SUPFAM" id="SSF52374">
    <property type="entry name" value="Nucleotidylyl transferase"/>
    <property type="match status" value="1"/>
</dbReference>
<dbReference type="eggNOG" id="KOG3351">
    <property type="taxonomic scope" value="Eukaryota"/>
</dbReference>
<keyword evidence="5" id="KW-1185">Reference proteome</keyword>
<evidence type="ECO:0000256" key="2">
    <source>
        <dbReference type="SAM" id="MobiDB-lite"/>
    </source>
</evidence>
<feature type="compositionally biased region" description="Polar residues" evidence="2">
    <location>
        <begin position="308"/>
        <end position="325"/>
    </location>
</feature>
<dbReference type="PANTHER" id="PTHR10695:SF46">
    <property type="entry name" value="BIFUNCTIONAL COENZYME A SYNTHASE-RELATED"/>
    <property type="match status" value="1"/>
</dbReference>
<proteinExistence type="predicted"/>
<dbReference type="Pfam" id="PF01467">
    <property type="entry name" value="CTP_transf_like"/>
    <property type="match status" value="1"/>
</dbReference>
<dbReference type="NCBIfam" id="NF001985">
    <property type="entry name" value="PRK00777.1"/>
    <property type="match status" value="1"/>
</dbReference>
<dbReference type="Gramene" id="ERN01936">
    <property type="protein sequence ID" value="ERN01936"/>
    <property type="gene ID" value="AMTR_s00045p00037700"/>
</dbReference>
<dbReference type="GO" id="GO:0004595">
    <property type="term" value="F:pantetheine-phosphate adenylyltransferase activity"/>
    <property type="evidence" value="ECO:0000318"/>
    <property type="project" value="GO_Central"/>
</dbReference>
<gene>
    <name evidence="4" type="ORF">AMTR_s00045p00037700</name>
</gene>
<dbReference type="CDD" id="cd02164">
    <property type="entry name" value="PPAT_CoAS"/>
    <property type="match status" value="1"/>
</dbReference>
<dbReference type="GO" id="GO:0004140">
    <property type="term" value="F:dephospho-CoA kinase activity"/>
    <property type="evidence" value="ECO:0000318"/>
    <property type="project" value="GO_Central"/>
</dbReference>
<evidence type="ECO:0000313" key="5">
    <source>
        <dbReference type="Proteomes" id="UP000017836"/>
    </source>
</evidence>
<dbReference type="AlphaFoldDB" id="W1P2W6"/>
<dbReference type="EMBL" id="KI394661">
    <property type="protein sequence ID" value="ERN01936.1"/>
    <property type="molecule type" value="Genomic_DNA"/>
</dbReference>
<protein>
    <recommendedName>
        <fullName evidence="3">Cytidyltransferase-like domain-containing protein</fullName>
    </recommendedName>
</protein>
<evidence type="ECO:0000313" key="4">
    <source>
        <dbReference type="EMBL" id="ERN01936.1"/>
    </source>
</evidence>
<dbReference type="GO" id="GO:0015937">
    <property type="term" value="P:coenzyme A biosynthetic process"/>
    <property type="evidence" value="ECO:0000318"/>
    <property type="project" value="GO_Central"/>
</dbReference>
<feature type="region of interest" description="Disordered" evidence="2">
    <location>
        <begin position="303"/>
        <end position="325"/>
    </location>
</feature>
<organism evidence="4 5">
    <name type="scientific">Amborella trichopoda</name>
    <dbReference type="NCBI Taxonomy" id="13333"/>
    <lineage>
        <taxon>Eukaryota</taxon>
        <taxon>Viridiplantae</taxon>
        <taxon>Streptophyta</taxon>
        <taxon>Embryophyta</taxon>
        <taxon>Tracheophyta</taxon>
        <taxon>Spermatophyta</taxon>
        <taxon>Magnoliopsida</taxon>
        <taxon>Amborellales</taxon>
        <taxon>Amborellaceae</taxon>
        <taxon>Amborella</taxon>
    </lineage>
</organism>
<name>W1P2W6_AMBTC</name>
<dbReference type="STRING" id="13333.W1P2W6"/>
<dbReference type="FunFam" id="3.40.50.620:FF:000089">
    <property type="entry name" value="Bifunctional coenzyme A synthase"/>
    <property type="match status" value="1"/>
</dbReference>
<evidence type="ECO:0000256" key="1">
    <source>
        <dbReference type="ARBA" id="ARBA00004724"/>
    </source>
</evidence>
<reference evidence="5" key="1">
    <citation type="journal article" date="2013" name="Science">
        <title>The Amborella genome and the evolution of flowering plants.</title>
        <authorList>
            <consortium name="Amborella Genome Project"/>
        </authorList>
    </citation>
    <scope>NUCLEOTIDE SEQUENCE [LARGE SCALE GENOMIC DNA]</scope>
</reference>
<dbReference type="Proteomes" id="UP000017836">
    <property type="component" value="Unassembled WGS sequence"/>
</dbReference>
<dbReference type="InterPro" id="IPR004821">
    <property type="entry name" value="Cyt_trans-like"/>
</dbReference>
<dbReference type="NCBIfam" id="TIGR00125">
    <property type="entry name" value="cyt_tran_rel"/>
    <property type="match status" value="1"/>
</dbReference>
<dbReference type="Gene3D" id="3.40.50.620">
    <property type="entry name" value="HUPs"/>
    <property type="match status" value="1"/>
</dbReference>
<sequence>MRYFLALIKPPQAVILEREDLGSQVKLGGDINQREFVNWYFGKQASKSAVPKTLSEAPALSPSRAPFYNIQGLDVLQFAERQSPLPPSRSSSQRALSLPSLTQIFTKSSKNLLLGETSVGRAPLFLGFFESPTSHPPLTENKQSPVNEMEKGPHSYGAVVLGGTFDRLHDGHRRLLKVSAELARDRIVVGICTGPMLVKKEFVHLIQPIETRMKAVEDYIQSIRPELIVQVEPITDPYGPSIVDANLDAIIVSKETLAGGLSVNKRRAEKGLSQLKIEVVDLLPVESSGEKLSSTMLRRIEAKKQQIDKAQSQVPSSEGISGPQS</sequence>
<dbReference type="PANTHER" id="PTHR10695">
    <property type="entry name" value="DEPHOSPHO-COA KINASE-RELATED"/>
    <property type="match status" value="1"/>
</dbReference>
<accession>W1P2W6</accession>
<comment type="pathway">
    <text evidence="1">Cofactor biosynthesis; coenzyme A biosynthesis.</text>
</comment>
<feature type="domain" description="Cytidyltransferase-like" evidence="3">
    <location>
        <begin position="160"/>
        <end position="299"/>
    </location>
</feature>
<dbReference type="HOGENOM" id="CLU_856174_0_0_1"/>